<comment type="subcellular location">
    <subcellularLocation>
        <location evidence="1">Cell membrane</location>
        <topology evidence="1">Multi-pass membrane protein</topology>
    </subcellularLocation>
</comment>
<keyword evidence="3" id="KW-0050">Antiport</keyword>
<feature type="domain" description="Cation/H+ exchanger transmembrane" evidence="9">
    <location>
        <begin position="19"/>
        <end position="398"/>
    </location>
</feature>
<name>A0ABY4XDN1_9SPHN</name>
<evidence type="ECO:0000313" key="11">
    <source>
        <dbReference type="Proteomes" id="UP001056937"/>
    </source>
</evidence>
<sequence length="424" mass="44799">MIDLPHAALLAGLGGMLVLATWLPLLLRHLPISLPILFLAAGYGLSFTGWVHMDARQFGQSALAEQLNEAVILIALMGAGLRLDRRFGVRRWDPVWRLLLIAMPLTIGALFLAGQALLGLAAPAALLLAAMLAPTDPVLAADVQTGPPGTGDGGHSRFGLTAEAGLNDGLAMPFVALALALQQGRLDLGHWLGVDIALELVVGAAIGLVLGRGFGLMMFKLPRLKLSDTGEGLAAIGIAFLIDGISQILHGNGFIAVFVAAVAIRSTKPEDAFHGAMADFSEQVERVLVMLVLLLFGWGLGKVGLHRLDWGMFGFVALLMLVVRPAAAMIGFLGAPLPWASRLLMAAFGIRGIGTFFYLQYGLNRAEFPQSQTIWTAASLAVLCSILLHGISATPVMRRADAYRARLEEEAAAEKADADAGARG</sequence>
<feature type="transmembrane region" description="Helical" evidence="8">
    <location>
        <begin position="34"/>
        <end position="51"/>
    </location>
</feature>
<protein>
    <submittedName>
        <fullName evidence="10">Cation:proton antiporter</fullName>
    </submittedName>
</protein>
<evidence type="ECO:0000256" key="7">
    <source>
        <dbReference type="ARBA" id="ARBA00023136"/>
    </source>
</evidence>
<dbReference type="PANTHER" id="PTHR32507">
    <property type="entry name" value="NA(+)/H(+) ANTIPORTER 1"/>
    <property type="match status" value="1"/>
</dbReference>
<evidence type="ECO:0000256" key="4">
    <source>
        <dbReference type="ARBA" id="ARBA00022692"/>
    </source>
</evidence>
<dbReference type="InterPro" id="IPR006153">
    <property type="entry name" value="Cation/H_exchanger_TM"/>
</dbReference>
<reference evidence="10" key="1">
    <citation type="journal article" date="2022" name="Toxins">
        <title>Genomic Analysis of Sphingopyxis sp. USTB-05 for Biodegrading Cyanobacterial Hepatotoxins.</title>
        <authorList>
            <person name="Liu C."/>
            <person name="Xu Q."/>
            <person name="Zhao Z."/>
            <person name="Zhang H."/>
            <person name="Liu X."/>
            <person name="Yin C."/>
            <person name="Liu Y."/>
            <person name="Yan H."/>
        </authorList>
    </citation>
    <scope>NUCLEOTIDE SEQUENCE</scope>
    <source>
        <strain evidence="10">NBD5</strain>
    </source>
</reference>
<keyword evidence="7 8" id="KW-0472">Membrane</keyword>
<dbReference type="Proteomes" id="UP001056937">
    <property type="component" value="Chromosome 2"/>
</dbReference>
<feature type="transmembrane region" description="Helical" evidence="8">
    <location>
        <begin position="232"/>
        <end position="264"/>
    </location>
</feature>
<keyword evidence="4 8" id="KW-0812">Transmembrane</keyword>
<evidence type="ECO:0000256" key="5">
    <source>
        <dbReference type="ARBA" id="ARBA00022989"/>
    </source>
</evidence>
<evidence type="ECO:0000256" key="6">
    <source>
        <dbReference type="ARBA" id="ARBA00023065"/>
    </source>
</evidence>
<organism evidence="10 11">
    <name type="scientific">Sphingomonas morindae</name>
    <dbReference type="NCBI Taxonomy" id="1541170"/>
    <lineage>
        <taxon>Bacteria</taxon>
        <taxon>Pseudomonadati</taxon>
        <taxon>Pseudomonadota</taxon>
        <taxon>Alphaproteobacteria</taxon>
        <taxon>Sphingomonadales</taxon>
        <taxon>Sphingomonadaceae</taxon>
        <taxon>Sphingomonas</taxon>
    </lineage>
</organism>
<dbReference type="RefSeq" id="WP_252168826.1">
    <property type="nucleotide sequence ID" value="NZ_CP084931.1"/>
</dbReference>
<keyword evidence="11" id="KW-1185">Reference proteome</keyword>
<accession>A0ABY4XDN1</accession>
<feature type="transmembrane region" description="Helical" evidence="8">
    <location>
        <begin position="339"/>
        <end position="361"/>
    </location>
</feature>
<feature type="transmembrane region" description="Helical" evidence="8">
    <location>
        <begin position="95"/>
        <end position="118"/>
    </location>
</feature>
<feature type="transmembrane region" description="Helical" evidence="8">
    <location>
        <begin position="373"/>
        <end position="391"/>
    </location>
</feature>
<evidence type="ECO:0000256" key="1">
    <source>
        <dbReference type="ARBA" id="ARBA00004651"/>
    </source>
</evidence>
<dbReference type="Pfam" id="PF00999">
    <property type="entry name" value="Na_H_Exchanger"/>
    <property type="match status" value="1"/>
</dbReference>
<evidence type="ECO:0000256" key="3">
    <source>
        <dbReference type="ARBA" id="ARBA00022449"/>
    </source>
</evidence>
<keyword evidence="5 8" id="KW-1133">Transmembrane helix</keyword>
<evidence type="ECO:0000256" key="8">
    <source>
        <dbReference type="SAM" id="Phobius"/>
    </source>
</evidence>
<keyword evidence="2" id="KW-0813">Transport</keyword>
<evidence type="ECO:0000256" key="2">
    <source>
        <dbReference type="ARBA" id="ARBA00022448"/>
    </source>
</evidence>
<feature type="transmembrane region" description="Helical" evidence="8">
    <location>
        <begin position="191"/>
        <end position="211"/>
    </location>
</feature>
<dbReference type="EMBL" id="CP084931">
    <property type="protein sequence ID" value="USI75012.1"/>
    <property type="molecule type" value="Genomic_DNA"/>
</dbReference>
<evidence type="ECO:0000313" key="10">
    <source>
        <dbReference type="EMBL" id="USI75012.1"/>
    </source>
</evidence>
<gene>
    <name evidence="10" type="ORF">LHA26_17760</name>
</gene>
<feature type="transmembrane region" description="Helical" evidence="8">
    <location>
        <begin position="313"/>
        <end position="333"/>
    </location>
</feature>
<proteinExistence type="predicted"/>
<keyword evidence="6" id="KW-0406">Ion transport</keyword>
<feature type="transmembrane region" description="Helical" evidence="8">
    <location>
        <begin position="6"/>
        <end position="27"/>
    </location>
</feature>
<feature type="transmembrane region" description="Helical" evidence="8">
    <location>
        <begin position="284"/>
        <end position="301"/>
    </location>
</feature>
<dbReference type="PANTHER" id="PTHR32507:SF8">
    <property type="entry name" value="CNH1P"/>
    <property type="match status" value="1"/>
</dbReference>
<evidence type="ECO:0000259" key="9">
    <source>
        <dbReference type="Pfam" id="PF00999"/>
    </source>
</evidence>